<dbReference type="EMBL" id="KF900499">
    <property type="protein sequence ID" value="AIE97160.1"/>
    <property type="molecule type" value="Genomic_DNA"/>
</dbReference>
<name>A0A075FZE2_9EURY</name>
<organism evidence="1">
    <name type="scientific">uncultured marine group II/III euryarchaeote AD1000_92_A11</name>
    <dbReference type="NCBI Taxonomy" id="1457826"/>
    <lineage>
        <taxon>Archaea</taxon>
        <taxon>Methanobacteriati</taxon>
        <taxon>Methanobacteriota</taxon>
        <taxon>environmental samples</taxon>
    </lineage>
</organism>
<evidence type="ECO:0000313" key="1">
    <source>
        <dbReference type="EMBL" id="AIE97160.1"/>
    </source>
</evidence>
<protein>
    <submittedName>
        <fullName evidence="1">Uncharacterized protein</fullName>
    </submittedName>
</protein>
<reference evidence="1" key="1">
    <citation type="journal article" date="2014" name="Genome Biol. Evol.">
        <title>Pangenome evidence for extensive interdomain horizontal transfer affecting lineage core and shell genes in uncultured planktonic thaumarchaeota and euryarchaeota.</title>
        <authorList>
            <person name="Deschamps P."/>
            <person name="Zivanovic Y."/>
            <person name="Moreira D."/>
            <person name="Rodriguez-Valera F."/>
            <person name="Lopez-Garcia P."/>
        </authorList>
    </citation>
    <scope>NUCLEOTIDE SEQUENCE</scope>
</reference>
<accession>A0A075FZE2</accession>
<dbReference type="AlphaFoldDB" id="A0A075FZE2"/>
<sequence length="39" mass="4314">MRVRNCELCGTAVDVSGLPPSFGGYKLYCTVCGHHWKVE</sequence>
<proteinExistence type="predicted"/>